<evidence type="ECO:0000256" key="1">
    <source>
        <dbReference type="ARBA" id="ARBA00004370"/>
    </source>
</evidence>
<keyword evidence="3 9" id="KW-0812">Transmembrane</keyword>
<dbReference type="PANTHER" id="PTHR23130">
    <property type="entry name" value="CYTOCHROME B561 AND DOMON DOMAIN-CONTAINING PROTEIN"/>
    <property type="match status" value="1"/>
</dbReference>
<dbReference type="OMA" id="SIAWTYH"/>
<dbReference type="Pfam" id="PF04526">
    <property type="entry name" value="DUF568"/>
    <property type="match status" value="1"/>
</dbReference>
<proteinExistence type="predicted"/>
<accession>A0AA38LDQ9</accession>
<evidence type="ECO:0000256" key="7">
    <source>
        <dbReference type="ARBA" id="ARBA00023136"/>
    </source>
</evidence>
<feature type="domain" description="Cytochrome b561" evidence="11">
    <location>
        <begin position="157"/>
        <end position="361"/>
    </location>
</feature>
<comment type="subcellular location">
    <subcellularLocation>
        <location evidence="1">Membrane</location>
    </subcellularLocation>
</comment>
<feature type="transmembrane region" description="Helical" evidence="9">
    <location>
        <begin position="197"/>
        <end position="218"/>
    </location>
</feature>
<dbReference type="Proteomes" id="UP000824469">
    <property type="component" value="Unassembled WGS sequence"/>
</dbReference>
<evidence type="ECO:0000256" key="9">
    <source>
        <dbReference type="SAM" id="Phobius"/>
    </source>
</evidence>
<feature type="domain" description="DOMON" evidence="10">
    <location>
        <begin position="27"/>
        <end position="150"/>
    </location>
</feature>
<feature type="non-terminal residue" evidence="12">
    <location>
        <position position="383"/>
    </location>
</feature>
<dbReference type="Pfam" id="PF03188">
    <property type="entry name" value="Cytochrom_B561"/>
    <property type="match status" value="1"/>
</dbReference>
<dbReference type="InterPro" id="IPR045265">
    <property type="entry name" value="AIR12_DOMON"/>
</dbReference>
<feature type="transmembrane region" description="Helical" evidence="9">
    <location>
        <begin position="302"/>
        <end position="320"/>
    </location>
</feature>
<keyword evidence="2" id="KW-0813">Transport</keyword>
<evidence type="ECO:0000256" key="2">
    <source>
        <dbReference type="ARBA" id="ARBA00022448"/>
    </source>
</evidence>
<organism evidence="12 13">
    <name type="scientific">Taxus chinensis</name>
    <name type="common">Chinese yew</name>
    <name type="synonym">Taxus wallichiana var. chinensis</name>
    <dbReference type="NCBI Taxonomy" id="29808"/>
    <lineage>
        <taxon>Eukaryota</taxon>
        <taxon>Viridiplantae</taxon>
        <taxon>Streptophyta</taxon>
        <taxon>Embryophyta</taxon>
        <taxon>Tracheophyta</taxon>
        <taxon>Spermatophyta</taxon>
        <taxon>Pinopsida</taxon>
        <taxon>Pinidae</taxon>
        <taxon>Conifers II</taxon>
        <taxon>Cupressales</taxon>
        <taxon>Taxaceae</taxon>
        <taxon>Taxus</taxon>
    </lineage>
</organism>
<keyword evidence="8" id="KW-0479">Metal-binding</keyword>
<evidence type="ECO:0000313" key="13">
    <source>
        <dbReference type="Proteomes" id="UP000824469"/>
    </source>
</evidence>
<evidence type="ECO:0000256" key="8">
    <source>
        <dbReference type="PIRSR" id="PIRSR037471-1"/>
    </source>
</evidence>
<dbReference type="GO" id="GO:0016020">
    <property type="term" value="C:membrane"/>
    <property type="evidence" value="ECO:0007669"/>
    <property type="project" value="UniProtKB-SubCell"/>
</dbReference>
<comment type="caution">
    <text evidence="12">The sequence shown here is derived from an EMBL/GenBank/DDBJ whole genome shotgun (WGS) entry which is preliminary data.</text>
</comment>
<keyword evidence="5" id="KW-0249">Electron transport</keyword>
<sequence length="383" mass="42587">AAGCETKFSLDGLGEKSYQKCLDFQAQGASIAWTLFPRNRTLDIVFSGYMISPSGWIGWGINPVAPGTMVGTRALIAFRGPSGSTIVLPYYLDNAVKNQQVALVPNQTDTDVGVLKSSVFLSSSSSSARIFATLKLGSNHTSLNHVWNRGMYVQGYSPRIHGTRVEDLKCTKTVEMVSGSVRTKQDNTISTRQKLRVIHGILNSISWGFLLFLGVITARYLGQFESLNPAWFYIHVVLQMTGYSMGVAGWAIGLRLGKLSQGISHDFHRNLGIVMFTLGSLQTFALLFRPKKTHKLRKYWKSYHHFVGYACVIISVVNVFEGINIMGLPPSSNVKLVYSLAISSLIGLCVVLEVNSWIIFFRSRNEEEDGKMRIEPAYRLRNL</sequence>
<feature type="transmembrane region" description="Helical" evidence="9">
    <location>
        <begin position="272"/>
        <end position="290"/>
    </location>
</feature>
<dbReference type="PANTHER" id="PTHR23130:SF60">
    <property type="entry name" value="CYTOCHROME B561 AND DOMON DOMAIN-CONTAINING PROTEIN"/>
    <property type="match status" value="1"/>
</dbReference>
<dbReference type="AlphaFoldDB" id="A0AA38LDQ9"/>
<dbReference type="GO" id="GO:0046872">
    <property type="term" value="F:metal ion binding"/>
    <property type="evidence" value="ECO:0007669"/>
    <property type="project" value="UniProtKB-KW"/>
</dbReference>
<feature type="binding site" description="axial binding residue" evidence="8">
    <location>
        <position position="199"/>
    </location>
    <ligand>
        <name>heme b</name>
        <dbReference type="ChEBI" id="CHEBI:60344"/>
        <label>1</label>
    </ligand>
    <ligandPart>
        <name>Fe</name>
        <dbReference type="ChEBI" id="CHEBI:18248"/>
    </ligandPart>
</feature>
<name>A0AA38LDQ9_TAXCH</name>
<evidence type="ECO:0000259" key="11">
    <source>
        <dbReference type="PROSITE" id="PS50939"/>
    </source>
</evidence>
<dbReference type="CDD" id="cd08760">
    <property type="entry name" value="Cyt_b561_FRRS1_like"/>
    <property type="match status" value="1"/>
</dbReference>
<feature type="binding site" description="axial binding residue" evidence="8">
    <location>
        <position position="304"/>
    </location>
    <ligand>
        <name>heme b</name>
        <dbReference type="ChEBI" id="CHEBI:60344"/>
        <label>1</label>
    </ligand>
    <ligandPart>
        <name>Fe</name>
        <dbReference type="ChEBI" id="CHEBI:18248"/>
    </ligandPart>
</feature>
<evidence type="ECO:0000259" key="10">
    <source>
        <dbReference type="PROSITE" id="PS50836"/>
    </source>
</evidence>
<dbReference type="InterPro" id="IPR005018">
    <property type="entry name" value="DOMON_domain"/>
</dbReference>
<evidence type="ECO:0000256" key="3">
    <source>
        <dbReference type="ARBA" id="ARBA00022692"/>
    </source>
</evidence>
<evidence type="ECO:0000256" key="6">
    <source>
        <dbReference type="ARBA" id="ARBA00022989"/>
    </source>
</evidence>
<dbReference type="InterPro" id="IPR006593">
    <property type="entry name" value="Cyt_b561/ferric_Rdtase_TM"/>
</dbReference>
<evidence type="ECO:0000256" key="4">
    <source>
        <dbReference type="ARBA" id="ARBA00022729"/>
    </source>
</evidence>
<dbReference type="InterPro" id="IPR017214">
    <property type="entry name" value="UCP037471"/>
</dbReference>
<keyword evidence="7 9" id="KW-0472">Membrane</keyword>
<dbReference type="PROSITE" id="PS50939">
    <property type="entry name" value="CYTOCHROME_B561"/>
    <property type="match status" value="1"/>
</dbReference>
<keyword evidence="6 9" id="KW-1133">Transmembrane helix</keyword>
<keyword evidence="13" id="KW-1185">Reference proteome</keyword>
<evidence type="ECO:0000256" key="5">
    <source>
        <dbReference type="ARBA" id="ARBA00022982"/>
    </source>
</evidence>
<evidence type="ECO:0008006" key="14">
    <source>
        <dbReference type="Google" id="ProtNLM"/>
    </source>
</evidence>
<gene>
    <name evidence="12" type="ORF">KI387_015823</name>
</gene>
<dbReference type="SMART" id="SM00665">
    <property type="entry name" value="B561"/>
    <property type="match status" value="1"/>
</dbReference>
<reference evidence="12 13" key="1">
    <citation type="journal article" date="2021" name="Nat. Plants">
        <title>The Taxus genome provides insights into paclitaxel biosynthesis.</title>
        <authorList>
            <person name="Xiong X."/>
            <person name="Gou J."/>
            <person name="Liao Q."/>
            <person name="Li Y."/>
            <person name="Zhou Q."/>
            <person name="Bi G."/>
            <person name="Li C."/>
            <person name="Du R."/>
            <person name="Wang X."/>
            <person name="Sun T."/>
            <person name="Guo L."/>
            <person name="Liang H."/>
            <person name="Lu P."/>
            <person name="Wu Y."/>
            <person name="Zhang Z."/>
            <person name="Ro D.K."/>
            <person name="Shang Y."/>
            <person name="Huang S."/>
            <person name="Yan J."/>
        </authorList>
    </citation>
    <scope>NUCLEOTIDE SEQUENCE [LARGE SCALE GENOMIC DNA]</scope>
    <source>
        <strain evidence="12">Ta-2019</strain>
    </source>
</reference>
<feature type="transmembrane region" description="Helical" evidence="9">
    <location>
        <begin position="340"/>
        <end position="361"/>
    </location>
</feature>
<keyword evidence="4" id="KW-0732">Signal</keyword>
<dbReference type="Gene3D" id="1.20.120.1770">
    <property type="match status" value="1"/>
</dbReference>
<dbReference type="PIRSF" id="PIRSF037471">
    <property type="entry name" value="UCP037471"/>
    <property type="match status" value="1"/>
</dbReference>
<protein>
    <recommendedName>
        <fullName evidence="14">Cytochrome b561 and DOMON domain-containing protein</fullName>
    </recommendedName>
</protein>
<feature type="binding site" description="axial binding residue" evidence="8">
    <location>
        <position position="268"/>
    </location>
    <ligand>
        <name>heme b</name>
        <dbReference type="ChEBI" id="CHEBI:60344"/>
        <label>1</label>
    </ligand>
    <ligandPart>
        <name>Fe</name>
        <dbReference type="ChEBI" id="CHEBI:18248"/>
    </ligandPart>
</feature>
<feature type="transmembrane region" description="Helical" evidence="9">
    <location>
        <begin position="230"/>
        <end position="252"/>
    </location>
</feature>
<dbReference type="PROSITE" id="PS50836">
    <property type="entry name" value="DOMON"/>
    <property type="match status" value="1"/>
</dbReference>
<keyword evidence="8" id="KW-0408">Iron</keyword>
<feature type="binding site" description="axial binding residue" evidence="8">
    <location>
        <position position="235"/>
    </location>
    <ligand>
        <name>heme b</name>
        <dbReference type="ChEBI" id="CHEBI:60344"/>
        <label>1</label>
    </ligand>
    <ligandPart>
        <name>Fe</name>
        <dbReference type="ChEBI" id="CHEBI:18248"/>
    </ligandPart>
</feature>
<evidence type="ECO:0000313" key="12">
    <source>
        <dbReference type="EMBL" id="KAH9321184.1"/>
    </source>
</evidence>
<dbReference type="EMBL" id="JAHRHJ020000003">
    <property type="protein sequence ID" value="KAH9321184.1"/>
    <property type="molecule type" value="Genomic_DNA"/>
</dbReference>